<evidence type="ECO:0000259" key="1">
    <source>
        <dbReference type="Pfam" id="PF08818"/>
    </source>
</evidence>
<accession>A0A9X0YJU0</accession>
<protein>
    <recommendedName>
        <fullName evidence="1">YdhG-like domain-containing protein</fullName>
    </recommendedName>
</protein>
<comment type="caution">
    <text evidence="2">The sequence shown here is derived from an EMBL/GenBank/DDBJ whole genome shotgun (WGS) entry which is preliminary data.</text>
</comment>
<reference evidence="2" key="1">
    <citation type="submission" date="2021-03" db="EMBL/GenBank/DDBJ databases">
        <title>Genomic Encyclopedia of Type Strains, Phase IV (KMG-IV): sequencing the most valuable type-strain genomes for metagenomic binning, comparative biology and taxonomic classification.</title>
        <authorList>
            <person name="Goeker M."/>
        </authorList>
    </citation>
    <scope>NUCLEOTIDE SEQUENCE</scope>
    <source>
        <strain evidence="2">DSM 15523</strain>
        <strain evidence="3 5">DSM 16476</strain>
    </source>
</reference>
<organism evidence="2 4">
    <name type="scientific">Formosa algae</name>
    <dbReference type="NCBI Taxonomy" id="225843"/>
    <lineage>
        <taxon>Bacteria</taxon>
        <taxon>Pseudomonadati</taxon>
        <taxon>Bacteroidota</taxon>
        <taxon>Flavobacteriia</taxon>
        <taxon>Flavobacteriales</taxon>
        <taxon>Flavobacteriaceae</taxon>
        <taxon>Formosa</taxon>
    </lineage>
</organism>
<dbReference type="SUPFAM" id="SSF159888">
    <property type="entry name" value="YdhG-like"/>
    <property type="match status" value="1"/>
</dbReference>
<gene>
    <name evidence="2" type="ORF">J2Z56_002348</name>
    <name evidence="3" type="ORF">J2Z57_003371</name>
</gene>
<feature type="domain" description="YdhG-like" evidence="1">
    <location>
        <begin position="19"/>
        <end position="134"/>
    </location>
</feature>
<dbReference type="Pfam" id="PF08818">
    <property type="entry name" value="DUF1801"/>
    <property type="match status" value="1"/>
</dbReference>
<dbReference type="OrthoDB" id="9813231at2"/>
<dbReference type="EMBL" id="JAUSUU010000012">
    <property type="protein sequence ID" value="MDQ0336912.1"/>
    <property type="molecule type" value="Genomic_DNA"/>
</dbReference>
<dbReference type="Proteomes" id="UP001138672">
    <property type="component" value="Unassembled WGS sequence"/>
</dbReference>
<dbReference type="Proteomes" id="UP001231587">
    <property type="component" value="Unassembled WGS sequence"/>
</dbReference>
<dbReference type="Gene3D" id="3.90.1150.200">
    <property type="match status" value="1"/>
</dbReference>
<evidence type="ECO:0000313" key="3">
    <source>
        <dbReference type="EMBL" id="MDQ0336912.1"/>
    </source>
</evidence>
<proteinExistence type="predicted"/>
<name>A0A9X0YJU0_9FLAO</name>
<evidence type="ECO:0000313" key="2">
    <source>
        <dbReference type="EMBL" id="MBP1840420.1"/>
    </source>
</evidence>
<sequence length="150" mass="17633">MTYIAETPEDYIKKLPEKRKAAISKLRQVILDHLPKGFQETMSYGMIGYVVPHKLYPRGYHTNPDLPLPFINIASQKNHIALYHNGIYADDSLLKWFTSEYPKHTKYKLDMGRICIRFKKIDDIPYDLIGDLVSRMTPKQWIKLYKSTLK</sequence>
<keyword evidence="5" id="KW-1185">Reference proteome</keyword>
<dbReference type="AlphaFoldDB" id="A0A9X0YJU0"/>
<dbReference type="EMBL" id="JAGGJQ010000006">
    <property type="protein sequence ID" value="MBP1840420.1"/>
    <property type="molecule type" value="Genomic_DNA"/>
</dbReference>
<dbReference type="RefSeq" id="WP_057780674.1">
    <property type="nucleotide sequence ID" value="NZ_JAGGJQ010000006.1"/>
</dbReference>
<evidence type="ECO:0000313" key="4">
    <source>
        <dbReference type="Proteomes" id="UP001138672"/>
    </source>
</evidence>
<dbReference type="InterPro" id="IPR014922">
    <property type="entry name" value="YdhG-like"/>
</dbReference>
<evidence type="ECO:0000313" key="5">
    <source>
        <dbReference type="Proteomes" id="UP001231587"/>
    </source>
</evidence>